<dbReference type="OrthoDB" id="5872154at2759"/>
<reference evidence="7" key="2">
    <citation type="submission" date="2007-04" db="EMBL/GenBank/DDBJ databases">
        <title>The genome of the human body louse.</title>
        <authorList>
            <consortium name="The Human Body Louse Genome Consortium"/>
            <person name="Kirkness E."/>
            <person name="Walenz B."/>
            <person name="Hass B."/>
            <person name="Bruggner R."/>
            <person name="Strausberg R."/>
        </authorList>
    </citation>
    <scope>NUCLEOTIDE SEQUENCE</scope>
    <source>
        <strain evidence="7">USDA</strain>
    </source>
</reference>
<evidence type="ECO:0000313" key="8">
    <source>
        <dbReference type="EnsemblMetazoa" id="PHUM397040-PA"/>
    </source>
</evidence>
<dbReference type="PANTHER" id="PTHR46319:SF3">
    <property type="entry name" value="ZINC FINGER FYVE DOMAIN-CONTAINING PROTEIN"/>
    <property type="match status" value="1"/>
</dbReference>
<dbReference type="SMART" id="SM01421">
    <property type="entry name" value="DUF3480"/>
    <property type="match status" value="1"/>
</dbReference>
<dbReference type="InterPro" id="IPR017455">
    <property type="entry name" value="Znf_FYVE-rel"/>
</dbReference>
<dbReference type="GO" id="GO:0016197">
    <property type="term" value="P:endosomal transport"/>
    <property type="evidence" value="ECO:0007669"/>
    <property type="project" value="TreeGrafter"/>
</dbReference>
<dbReference type="Pfam" id="PF01363">
    <property type="entry name" value="FYVE"/>
    <property type="match status" value="1"/>
</dbReference>
<dbReference type="Gene3D" id="3.30.40.10">
    <property type="entry name" value="Zinc/RING finger domain, C3HC4 (zinc finger)"/>
    <property type="match status" value="1"/>
</dbReference>
<sequence>MDDESRNELEENASNTEELENLLEASVPSQSSELPLTIGEHELGKVSPYWIPDNFTSNCMECNCKFTMIKRRHHCRACGRILCSKCCGMRASLEYLQNQEQRVCETCFQTLAKILMDELQNDEDSESSPRKRPNPNNPMEYCSTVPPPLQINSSGSQPPPSVMVPVGVLKREGSSRIKEPPKQVMFSDGIRPGGDLTELDGSEEHRNAFRKPGRVGKRGSIPPVMLPPIDPISQSFIVDKSLPPVYVNNKGETSYEENWSLSKIMENLKDPNLPPLQFAINRNLIARVKIVELDCCMKETCWVICSKGMGCVGQDEIIFILTLTEPDDDQIPKEIFLQLHYIYQEAAKGNTVNELGYWCVNESNFLDSKQHGGFLFIRPSFQCLNRIDLPPPPFLVGILIHKSEIPWARVFPLRLMLRLGAEFRYYPCPLVSVRFREPVYYEVGHTIIKLLADFQNLKYTIPSVRGLRIHMEANQTSILIPKNRYDQVVRALKNSNDPVLALAGCFSCEADAHLVCMQSKGTEITYSTQAININEKPRKVTGASFVVLNGALKTTSGVAAKTSIIEDGLMVQVPRDTMTSLRNKLRNMEDWSVKCGPIEGRNAEEVVKIIWCEDDKNFNVGVKSVIDNMALDGVPSIRVHSGKDFMGSTKLIRWTQVFIIKCEDGATSAKLGDPLEVNNLSESIARATCIALIKLLDLLAASGLTILAVRATMDQENVGYEAGSNGEKLAPIYMNSLDNELIPVLHKAGSINDSAAVLELVFHIMDQ</sequence>
<dbReference type="EMBL" id="DS235465">
    <property type="protein sequence ID" value="EEB15937.1"/>
    <property type="molecule type" value="Genomic_DNA"/>
</dbReference>
<accession>E0VRD1</accession>
<dbReference type="Proteomes" id="UP000009046">
    <property type="component" value="Unassembled WGS sequence"/>
</dbReference>
<dbReference type="VEuPathDB" id="VectorBase:PHUM397040"/>
<gene>
    <name evidence="8" type="primary">8237794</name>
    <name evidence="7" type="ORF">Phum_PHUM397040</name>
</gene>
<dbReference type="GO" id="GO:0008270">
    <property type="term" value="F:zinc ion binding"/>
    <property type="evidence" value="ECO:0007669"/>
    <property type="project" value="UniProtKB-KW"/>
</dbReference>
<dbReference type="Pfam" id="PF11979">
    <property type="entry name" value="SARA_C"/>
    <property type="match status" value="1"/>
</dbReference>
<dbReference type="Pfam" id="PF11409">
    <property type="entry name" value="SARA"/>
    <property type="match status" value="1"/>
</dbReference>
<organism>
    <name type="scientific">Pediculus humanus subsp. corporis</name>
    <name type="common">Body louse</name>
    <dbReference type="NCBI Taxonomy" id="121224"/>
    <lineage>
        <taxon>Eukaryota</taxon>
        <taxon>Metazoa</taxon>
        <taxon>Ecdysozoa</taxon>
        <taxon>Arthropoda</taxon>
        <taxon>Hexapoda</taxon>
        <taxon>Insecta</taxon>
        <taxon>Pterygota</taxon>
        <taxon>Neoptera</taxon>
        <taxon>Paraneoptera</taxon>
        <taxon>Psocodea</taxon>
        <taxon>Troctomorpha</taxon>
        <taxon>Phthiraptera</taxon>
        <taxon>Anoplura</taxon>
        <taxon>Pediculidae</taxon>
        <taxon>Pediculus</taxon>
    </lineage>
</organism>
<dbReference type="InterPro" id="IPR024608">
    <property type="entry name" value="SARA-like_SBD"/>
</dbReference>
<evidence type="ECO:0000256" key="3">
    <source>
        <dbReference type="ARBA" id="ARBA00022833"/>
    </source>
</evidence>
<dbReference type="SUPFAM" id="SSF57903">
    <property type="entry name" value="FYVE/PHD zinc finger"/>
    <property type="match status" value="1"/>
</dbReference>
<reference evidence="8" key="3">
    <citation type="submission" date="2021-02" db="UniProtKB">
        <authorList>
            <consortium name="EnsemblMetazoa"/>
        </authorList>
    </citation>
    <scope>IDENTIFICATION</scope>
    <source>
        <strain evidence="8">USDA</strain>
    </source>
</reference>
<keyword evidence="2 4" id="KW-0863">Zinc-finger</keyword>
<dbReference type="eggNOG" id="KOG1841">
    <property type="taxonomic scope" value="Eukaryota"/>
</dbReference>
<feature type="region of interest" description="Disordered" evidence="5">
    <location>
        <begin position="119"/>
        <end position="143"/>
    </location>
</feature>
<proteinExistence type="predicted"/>
<dbReference type="Gene3D" id="4.10.720.10">
    <property type="entry name" value="Smad anchor for receptor activation, Smad-binding domain"/>
    <property type="match status" value="1"/>
</dbReference>
<dbReference type="HOGENOM" id="CLU_016038_0_0_1"/>
<dbReference type="RefSeq" id="XP_002428675.1">
    <property type="nucleotide sequence ID" value="XM_002428630.1"/>
</dbReference>
<evidence type="ECO:0000256" key="4">
    <source>
        <dbReference type="PROSITE-ProRule" id="PRU00091"/>
    </source>
</evidence>
<dbReference type="InParanoid" id="E0VRD1"/>
<evidence type="ECO:0000313" key="7">
    <source>
        <dbReference type="EMBL" id="EEB15937.1"/>
    </source>
</evidence>
<protein>
    <submittedName>
        <fullName evidence="7 8">Zinc finger protein FYVE domain-containing protein, putative</fullName>
    </submittedName>
</protein>
<feature type="domain" description="FYVE-type" evidence="6">
    <location>
        <begin position="53"/>
        <end position="112"/>
    </location>
</feature>
<keyword evidence="3" id="KW-0862">Zinc</keyword>
<dbReference type="CTD" id="8237794"/>
<dbReference type="EMBL" id="AAZO01004654">
    <property type="status" value="NOT_ANNOTATED_CDS"/>
    <property type="molecule type" value="Genomic_DNA"/>
</dbReference>
<reference evidence="7" key="1">
    <citation type="submission" date="2007-04" db="EMBL/GenBank/DDBJ databases">
        <title>Annotation of Pediculus humanus corporis strain USDA.</title>
        <authorList>
            <person name="Kirkness E."/>
            <person name="Hannick L."/>
            <person name="Hass B."/>
            <person name="Bruggner R."/>
            <person name="Lawson D."/>
            <person name="Bidwell S."/>
            <person name="Joardar V."/>
            <person name="Caler E."/>
            <person name="Walenz B."/>
            <person name="Inman J."/>
            <person name="Schobel S."/>
            <person name="Galinsky K."/>
            <person name="Amedeo P."/>
            <person name="Strausberg R."/>
        </authorList>
    </citation>
    <scope>NUCLEOTIDE SEQUENCE</scope>
    <source>
        <strain evidence="7">USDA</strain>
    </source>
</reference>
<keyword evidence="9" id="KW-1185">Reference proteome</keyword>
<evidence type="ECO:0000313" key="9">
    <source>
        <dbReference type="Proteomes" id="UP000009046"/>
    </source>
</evidence>
<dbReference type="InterPro" id="IPR037145">
    <property type="entry name" value="SARA_Smad-bd_sf"/>
</dbReference>
<dbReference type="InterPro" id="IPR000306">
    <property type="entry name" value="Znf_FYVE"/>
</dbReference>
<dbReference type="SMART" id="SM00064">
    <property type="entry name" value="FYVE"/>
    <property type="match status" value="1"/>
</dbReference>
<dbReference type="SMART" id="SM01422">
    <property type="entry name" value="SARA"/>
    <property type="match status" value="1"/>
</dbReference>
<dbReference type="InterPro" id="IPR013083">
    <property type="entry name" value="Znf_RING/FYVE/PHD"/>
</dbReference>
<evidence type="ECO:0000256" key="1">
    <source>
        <dbReference type="ARBA" id="ARBA00022723"/>
    </source>
</evidence>
<dbReference type="STRING" id="121224.E0VRD1"/>
<dbReference type="FunCoup" id="E0VRD1">
    <property type="interactions" value="1505"/>
</dbReference>
<dbReference type="Gene3D" id="3.30.1360.220">
    <property type="entry name" value="Domain of unknown function (DUF3480), N-terminal subdomain"/>
    <property type="match status" value="2"/>
</dbReference>
<dbReference type="AlphaFoldDB" id="E0VRD1"/>
<evidence type="ECO:0000259" key="6">
    <source>
        <dbReference type="PROSITE" id="PS50178"/>
    </source>
</evidence>
<dbReference type="OMA" id="THAINIH"/>
<dbReference type="GeneID" id="8237794"/>
<dbReference type="PROSITE" id="PS50178">
    <property type="entry name" value="ZF_FYVE"/>
    <property type="match status" value="1"/>
</dbReference>
<dbReference type="KEGG" id="phu:Phum_PHUM397040"/>
<dbReference type="InterPro" id="IPR011011">
    <property type="entry name" value="Znf_FYVE_PHD"/>
</dbReference>
<evidence type="ECO:0000256" key="2">
    <source>
        <dbReference type="ARBA" id="ARBA00022771"/>
    </source>
</evidence>
<dbReference type="Gene3D" id="3.30.500.40">
    <property type="match status" value="1"/>
</dbReference>
<dbReference type="InterPro" id="IPR022557">
    <property type="entry name" value="SARA-like_C"/>
</dbReference>
<dbReference type="EnsemblMetazoa" id="PHUM397040-RA">
    <property type="protein sequence ID" value="PHUM397040-PA"/>
    <property type="gene ID" value="PHUM397040"/>
</dbReference>
<evidence type="ECO:0000256" key="5">
    <source>
        <dbReference type="SAM" id="MobiDB-lite"/>
    </source>
</evidence>
<dbReference type="PANTHER" id="PTHR46319">
    <property type="entry name" value="ZINC FINGER FYVE DOMAIN-CONTAINING PROTEIN"/>
    <property type="match status" value="1"/>
</dbReference>
<keyword evidence="1" id="KW-0479">Metal-binding</keyword>
<dbReference type="GO" id="GO:0031901">
    <property type="term" value="C:early endosome membrane"/>
    <property type="evidence" value="ECO:0007669"/>
    <property type="project" value="TreeGrafter"/>
</dbReference>
<name>E0VRD1_PEDHC</name>
<dbReference type="FunFam" id="3.30.40.10:FF:000084">
    <property type="entry name" value="Zinc finger, FYVE domain-containing 9b"/>
    <property type="match status" value="1"/>
</dbReference>
<dbReference type="CDD" id="cd15729">
    <property type="entry name" value="FYVE_endofin"/>
    <property type="match status" value="1"/>
</dbReference>